<evidence type="ECO:0000256" key="5">
    <source>
        <dbReference type="ARBA" id="ARBA00022989"/>
    </source>
</evidence>
<feature type="transmembrane region" description="Helical" evidence="7">
    <location>
        <begin position="416"/>
        <end position="436"/>
    </location>
</feature>
<dbReference type="Pfam" id="PF00860">
    <property type="entry name" value="Xan_ur_permease"/>
    <property type="match status" value="1"/>
</dbReference>
<dbReference type="AlphaFoldDB" id="A0A7X1B998"/>
<dbReference type="GO" id="GO:0042907">
    <property type="term" value="F:xanthine transmembrane transporter activity"/>
    <property type="evidence" value="ECO:0007669"/>
    <property type="project" value="TreeGrafter"/>
</dbReference>
<comment type="subcellular location">
    <subcellularLocation>
        <location evidence="1">Membrane</location>
        <topology evidence="1">Multi-pass membrane protein</topology>
    </subcellularLocation>
</comment>
<dbReference type="RefSeq" id="WP_185661770.1">
    <property type="nucleotide sequence ID" value="NZ_CAWPOO010000013.1"/>
</dbReference>
<evidence type="ECO:0000256" key="3">
    <source>
        <dbReference type="ARBA" id="ARBA00022448"/>
    </source>
</evidence>
<reference evidence="8 9" key="1">
    <citation type="submission" date="2020-07" db="EMBL/GenBank/DDBJ databases">
        <authorList>
            <person name="Feng X."/>
        </authorList>
    </citation>
    <scope>NUCLEOTIDE SEQUENCE [LARGE SCALE GENOMIC DNA]</scope>
    <source>
        <strain evidence="8 9">JCM23202</strain>
    </source>
</reference>
<dbReference type="PANTHER" id="PTHR42810">
    <property type="entry name" value="PURINE PERMEASE C1399.01C-RELATED"/>
    <property type="match status" value="1"/>
</dbReference>
<feature type="transmembrane region" description="Helical" evidence="7">
    <location>
        <begin position="243"/>
        <end position="260"/>
    </location>
</feature>
<keyword evidence="3" id="KW-0813">Transport</keyword>
<feature type="transmembrane region" description="Helical" evidence="7">
    <location>
        <begin position="328"/>
        <end position="350"/>
    </location>
</feature>
<name>A0A7X1B998_9BACT</name>
<comment type="similarity">
    <text evidence="2">Belongs to the nucleobase:cation symporter-2 (NCS2) (TC 2.A.40) family.</text>
</comment>
<keyword evidence="9" id="KW-1185">Reference proteome</keyword>
<protein>
    <submittedName>
        <fullName evidence="8">Purine permease</fullName>
    </submittedName>
</protein>
<feature type="transmembrane region" description="Helical" evidence="7">
    <location>
        <begin position="175"/>
        <end position="194"/>
    </location>
</feature>
<comment type="caution">
    <text evidence="8">The sequence shown here is derived from an EMBL/GenBank/DDBJ whole genome shotgun (WGS) entry which is preliminary data.</text>
</comment>
<keyword evidence="4 7" id="KW-0812">Transmembrane</keyword>
<feature type="transmembrane region" description="Helical" evidence="7">
    <location>
        <begin position="387"/>
        <end position="404"/>
    </location>
</feature>
<feature type="transmembrane region" description="Helical" evidence="7">
    <location>
        <begin position="356"/>
        <end position="375"/>
    </location>
</feature>
<evidence type="ECO:0000313" key="8">
    <source>
        <dbReference type="EMBL" id="MBC2607907.1"/>
    </source>
</evidence>
<evidence type="ECO:0000313" key="9">
    <source>
        <dbReference type="Proteomes" id="UP000526501"/>
    </source>
</evidence>
<evidence type="ECO:0000256" key="7">
    <source>
        <dbReference type="SAM" id="Phobius"/>
    </source>
</evidence>
<dbReference type="Proteomes" id="UP000526501">
    <property type="component" value="Unassembled WGS sequence"/>
</dbReference>
<dbReference type="NCBIfam" id="TIGR00801">
    <property type="entry name" value="ncs2"/>
    <property type="match status" value="1"/>
</dbReference>
<gene>
    <name evidence="8" type="ORF">H5P27_17770</name>
</gene>
<dbReference type="EMBL" id="JACHVC010000013">
    <property type="protein sequence ID" value="MBC2607907.1"/>
    <property type="molecule type" value="Genomic_DNA"/>
</dbReference>
<evidence type="ECO:0000256" key="1">
    <source>
        <dbReference type="ARBA" id="ARBA00004141"/>
    </source>
</evidence>
<dbReference type="PANTHER" id="PTHR42810:SF2">
    <property type="entry name" value="PURINE PERMEASE C1399.01C-RELATED"/>
    <property type="match status" value="1"/>
</dbReference>
<sequence length="444" mass="47218">MAEKDPNYPAASQILYPLEAKPPIHTAALVGLQHVLAMFVGVIAPPLILAGIVGYSKEESAYLLSMGLIGSAIGTIIQIKRRGPFGSGMLCVTGTSFAFIPILAETGKAGGIPLMIGMSLAAAPMQMLFAPILPRLRNFFSPIVTGTFLILIGFSLVPAAFTYIIRGFGTEAPVWAPHLMAGITIVIVIICNGLGRPFLRLTSIVLSLGIGYATCAIFGWVQAPPPSTGWVIIPVPFHFGLEFNWAYLLPFALMYVFSGVETVGDLTATSEFSGEPTTGNVFWNRIQGGVLADGLNSVIAGILNSFPNTSFSQNNGVIQLTGVASRRIGYYVSGFMLILGIFPPIGRWISITPPPVLGGLTLILFSFILVAGIRVTTARHPLDQRSVLVLAVALGTGVGLQMKPEILDVFPDWVRLVFGTPFVTGGLVALILNGLLPNRIKEKA</sequence>
<accession>A0A7X1B998</accession>
<feature type="transmembrane region" description="Helical" evidence="7">
    <location>
        <begin position="35"/>
        <end position="55"/>
    </location>
</feature>
<feature type="transmembrane region" description="Helical" evidence="7">
    <location>
        <begin position="61"/>
        <end position="79"/>
    </location>
</feature>
<keyword evidence="5 7" id="KW-1133">Transmembrane helix</keyword>
<keyword evidence="6 7" id="KW-0472">Membrane</keyword>
<evidence type="ECO:0000256" key="2">
    <source>
        <dbReference type="ARBA" id="ARBA00008821"/>
    </source>
</evidence>
<organism evidence="8 9">
    <name type="scientific">Pelagicoccus albus</name>
    <dbReference type="NCBI Taxonomy" id="415222"/>
    <lineage>
        <taxon>Bacteria</taxon>
        <taxon>Pseudomonadati</taxon>
        <taxon>Verrucomicrobiota</taxon>
        <taxon>Opitutia</taxon>
        <taxon>Puniceicoccales</taxon>
        <taxon>Pelagicoccaceae</taxon>
        <taxon>Pelagicoccus</taxon>
    </lineage>
</organism>
<dbReference type="GO" id="GO:0005886">
    <property type="term" value="C:plasma membrane"/>
    <property type="evidence" value="ECO:0007669"/>
    <property type="project" value="TreeGrafter"/>
</dbReference>
<proteinExistence type="inferred from homology"/>
<evidence type="ECO:0000256" key="6">
    <source>
        <dbReference type="ARBA" id="ARBA00023136"/>
    </source>
</evidence>
<feature type="transmembrane region" description="Helical" evidence="7">
    <location>
        <begin position="201"/>
        <end position="223"/>
    </location>
</feature>
<feature type="transmembrane region" description="Helical" evidence="7">
    <location>
        <begin position="110"/>
        <end position="132"/>
    </location>
</feature>
<dbReference type="NCBIfam" id="NF037981">
    <property type="entry name" value="NCS2_1"/>
    <property type="match status" value="1"/>
</dbReference>
<dbReference type="InterPro" id="IPR006042">
    <property type="entry name" value="Xan_ur_permease"/>
</dbReference>
<dbReference type="InterPro" id="IPR006043">
    <property type="entry name" value="NCS2"/>
</dbReference>
<evidence type="ECO:0000256" key="4">
    <source>
        <dbReference type="ARBA" id="ARBA00022692"/>
    </source>
</evidence>
<feature type="transmembrane region" description="Helical" evidence="7">
    <location>
        <begin position="139"/>
        <end position="163"/>
    </location>
</feature>